<dbReference type="InterPro" id="IPR024766">
    <property type="entry name" value="Znf_RING_H2"/>
</dbReference>
<dbReference type="AlphaFoldDB" id="A0A914IBB9"/>
<keyword evidence="5" id="KW-0862">Zinc</keyword>
<dbReference type="PANTHER" id="PTHR45969:SF69">
    <property type="entry name" value="FINGER DOMAIN PROTEIN, PUTATIVE (AFU_ORTHOLOGUE AFUA_3G12190)-RELATED"/>
    <property type="match status" value="1"/>
</dbReference>
<organism evidence="8 9">
    <name type="scientific">Globodera rostochiensis</name>
    <name type="common">Golden nematode worm</name>
    <name type="synonym">Heterodera rostochiensis</name>
    <dbReference type="NCBI Taxonomy" id="31243"/>
    <lineage>
        <taxon>Eukaryota</taxon>
        <taxon>Metazoa</taxon>
        <taxon>Ecdysozoa</taxon>
        <taxon>Nematoda</taxon>
        <taxon>Chromadorea</taxon>
        <taxon>Rhabditida</taxon>
        <taxon>Tylenchina</taxon>
        <taxon>Tylenchomorpha</taxon>
        <taxon>Tylenchoidea</taxon>
        <taxon>Heteroderidae</taxon>
        <taxon>Heteroderinae</taxon>
        <taxon>Globodera</taxon>
    </lineage>
</organism>
<evidence type="ECO:0000256" key="2">
    <source>
        <dbReference type="ARBA" id="ARBA00022723"/>
    </source>
</evidence>
<sequence>MQKNSKCALFMSKRPLQNEYQANGHDENPSDDQPFYDQNFEYEMDDIRSMVRTVKVVLYVPNFSKRYTINLGKIDPPGLFWNRRIFIETKYAAGNYHAFLYAKVQKNQRNFFPNQEEIFLGYALLSKIDGDGSNSQQRFSEYQLSIPINANRLFKQIVLHLTLNIFKYEEGNNSNQLINENNLIAEQHANNETNECPICLVSLNSEKLTMKLHEDHNQNSQHIFHKECITKWIEADKKVRCPLCNKEPKFVMTSNFFAIFYGPGLTPDQFPAPSPKT</sequence>
<dbReference type="Gene3D" id="3.30.40.10">
    <property type="entry name" value="Zinc/RING finger domain, C3HC4 (zinc finger)"/>
    <property type="match status" value="1"/>
</dbReference>
<dbReference type="PANTHER" id="PTHR45969">
    <property type="entry name" value="RING ZINC FINGER PROTEIN-RELATED"/>
    <property type="match status" value="1"/>
</dbReference>
<dbReference type="InterPro" id="IPR001841">
    <property type="entry name" value="Znf_RING"/>
</dbReference>
<keyword evidence="3 6" id="KW-0863">Zinc-finger</keyword>
<proteinExistence type="predicted"/>
<comment type="pathway">
    <text evidence="1">Protein modification; protein ubiquitination.</text>
</comment>
<dbReference type="InterPro" id="IPR013083">
    <property type="entry name" value="Znf_RING/FYVE/PHD"/>
</dbReference>
<protein>
    <submittedName>
        <fullName evidence="9">RING-type domain-containing protein</fullName>
    </submittedName>
</protein>
<evidence type="ECO:0000313" key="9">
    <source>
        <dbReference type="WBParaSite" id="Gr19_v10_g9261.t1"/>
    </source>
</evidence>
<evidence type="ECO:0000256" key="4">
    <source>
        <dbReference type="ARBA" id="ARBA00022786"/>
    </source>
</evidence>
<reference evidence="9" key="1">
    <citation type="submission" date="2022-11" db="UniProtKB">
        <authorList>
            <consortium name="WormBaseParasite"/>
        </authorList>
    </citation>
    <scope>IDENTIFICATION</scope>
</reference>
<dbReference type="GO" id="GO:0008270">
    <property type="term" value="F:zinc ion binding"/>
    <property type="evidence" value="ECO:0007669"/>
    <property type="project" value="UniProtKB-KW"/>
</dbReference>
<feature type="domain" description="RING-type" evidence="7">
    <location>
        <begin position="196"/>
        <end position="245"/>
    </location>
</feature>
<dbReference type="GO" id="GO:0031461">
    <property type="term" value="C:cullin-RING ubiquitin ligase complex"/>
    <property type="evidence" value="ECO:0007669"/>
    <property type="project" value="UniProtKB-ARBA"/>
</dbReference>
<evidence type="ECO:0000256" key="5">
    <source>
        <dbReference type="ARBA" id="ARBA00022833"/>
    </source>
</evidence>
<evidence type="ECO:0000259" key="7">
    <source>
        <dbReference type="PROSITE" id="PS50089"/>
    </source>
</evidence>
<dbReference type="PROSITE" id="PS50089">
    <property type="entry name" value="ZF_RING_2"/>
    <property type="match status" value="1"/>
</dbReference>
<keyword evidence="2" id="KW-0479">Metal-binding</keyword>
<accession>A0A914IBB9</accession>
<keyword evidence="4" id="KW-0833">Ubl conjugation pathway</keyword>
<dbReference type="WBParaSite" id="Gr19_v10_g9261.t1">
    <property type="protein sequence ID" value="Gr19_v10_g9261.t1"/>
    <property type="gene ID" value="Gr19_v10_g9261"/>
</dbReference>
<evidence type="ECO:0000256" key="1">
    <source>
        <dbReference type="ARBA" id="ARBA00004906"/>
    </source>
</evidence>
<name>A0A914IBB9_GLORO</name>
<dbReference type="GO" id="GO:0061630">
    <property type="term" value="F:ubiquitin protein ligase activity"/>
    <property type="evidence" value="ECO:0007669"/>
    <property type="project" value="TreeGrafter"/>
</dbReference>
<dbReference type="Proteomes" id="UP000887572">
    <property type="component" value="Unplaced"/>
</dbReference>
<evidence type="ECO:0000256" key="3">
    <source>
        <dbReference type="ARBA" id="ARBA00022771"/>
    </source>
</evidence>
<dbReference type="Pfam" id="PF12678">
    <property type="entry name" value="zf-rbx1"/>
    <property type="match status" value="1"/>
</dbReference>
<keyword evidence="8" id="KW-1185">Reference proteome</keyword>
<dbReference type="SUPFAM" id="SSF57850">
    <property type="entry name" value="RING/U-box"/>
    <property type="match status" value="1"/>
</dbReference>
<dbReference type="GO" id="GO:0016567">
    <property type="term" value="P:protein ubiquitination"/>
    <property type="evidence" value="ECO:0007669"/>
    <property type="project" value="TreeGrafter"/>
</dbReference>
<evidence type="ECO:0000313" key="8">
    <source>
        <dbReference type="Proteomes" id="UP000887572"/>
    </source>
</evidence>
<evidence type="ECO:0000256" key="6">
    <source>
        <dbReference type="PROSITE-ProRule" id="PRU00175"/>
    </source>
</evidence>